<organism evidence="3 4">
    <name type="scientific">Shewanella psychrophila</name>
    <dbReference type="NCBI Taxonomy" id="225848"/>
    <lineage>
        <taxon>Bacteria</taxon>
        <taxon>Pseudomonadati</taxon>
        <taxon>Pseudomonadota</taxon>
        <taxon>Gammaproteobacteria</taxon>
        <taxon>Alteromonadales</taxon>
        <taxon>Shewanellaceae</taxon>
        <taxon>Shewanella</taxon>
    </lineage>
</organism>
<dbReference type="FunFam" id="3.40.50.720:FF:000084">
    <property type="entry name" value="Short-chain dehydrogenase reductase"/>
    <property type="match status" value="1"/>
</dbReference>
<dbReference type="EMBL" id="CP014782">
    <property type="protein sequence ID" value="AQS39022.1"/>
    <property type="molecule type" value="Genomic_DNA"/>
</dbReference>
<reference evidence="3 4" key="1">
    <citation type="submission" date="2016-03" db="EMBL/GenBank/DDBJ databases">
        <title>Complete genome sequence of Shewanella psychrophila WP2, a deep sea bacterium isolated from west Pacific sediment.</title>
        <authorList>
            <person name="Xu G."/>
            <person name="Jian H."/>
        </authorList>
    </citation>
    <scope>NUCLEOTIDE SEQUENCE [LARGE SCALE GENOMIC DNA]</scope>
    <source>
        <strain evidence="3 4">WP2</strain>
    </source>
</reference>
<dbReference type="GO" id="GO:0016616">
    <property type="term" value="F:oxidoreductase activity, acting on the CH-OH group of donors, NAD or NADP as acceptor"/>
    <property type="evidence" value="ECO:0007669"/>
    <property type="project" value="TreeGrafter"/>
</dbReference>
<dbReference type="PRINTS" id="PR00080">
    <property type="entry name" value="SDRFAMILY"/>
</dbReference>
<dbReference type="GO" id="GO:0006633">
    <property type="term" value="P:fatty acid biosynthetic process"/>
    <property type="evidence" value="ECO:0007669"/>
    <property type="project" value="TreeGrafter"/>
</dbReference>
<dbReference type="Gene3D" id="3.40.50.720">
    <property type="entry name" value="NAD(P)-binding Rossmann-like Domain"/>
    <property type="match status" value="1"/>
</dbReference>
<dbReference type="InterPro" id="IPR036291">
    <property type="entry name" value="NAD(P)-bd_dom_sf"/>
</dbReference>
<dbReference type="PANTHER" id="PTHR42760:SF133">
    <property type="entry name" value="3-OXOACYL-[ACYL-CARRIER-PROTEIN] REDUCTASE"/>
    <property type="match status" value="1"/>
</dbReference>
<name>A0A1S6HU68_9GAMM</name>
<evidence type="ECO:0000256" key="1">
    <source>
        <dbReference type="ARBA" id="ARBA00006484"/>
    </source>
</evidence>
<dbReference type="AlphaFoldDB" id="A0A1S6HU68"/>
<keyword evidence="4" id="KW-1185">Reference proteome</keyword>
<evidence type="ECO:0000256" key="2">
    <source>
        <dbReference type="ARBA" id="ARBA00023002"/>
    </source>
</evidence>
<comment type="similarity">
    <text evidence="1">Belongs to the short-chain dehydrogenases/reductases (SDR) family.</text>
</comment>
<keyword evidence="2" id="KW-0560">Oxidoreductase</keyword>
<gene>
    <name evidence="3" type="ORF">Sps_03907</name>
</gene>
<protein>
    <submittedName>
        <fullName evidence="3">Uncharacterized protein</fullName>
    </submittedName>
</protein>
<evidence type="ECO:0000313" key="4">
    <source>
        <dbReference type="Proteomes" id="UP000189545"/>
    </source>
</evidence>
<dbReference type="Proteomes" id="UP000189545">
    <property type="component" value="Chromosome"/>
</dbReference>
<sequence length="270" mass="28660">MTTTETNSSNTISSNMVFSHSGIALIIGGSSGMGFESAKQLVKANIKVVIVGNNAAKLESAVAELSAFGKVSGIQADLYQASHVQRIIDFIELPSIKVSYLVNAAGYFNPKPFIEHSESDYEIYMGLNKSTFVISQAVAKNMMKNGGGNIVNIGSMWAKQAIKATPSSAYSMAKAGLHALTQHMAMELAETNIRVNAVSPAVVKTPIYQAFIEPEQMDEALAGFDGFHPIGRIGTATDIASTINFLLSDASSWVTGAIWDIDGGVMAGRN</sequence>
<dbReference type="GO" id="GO:0048038">
    <property type="term" value="F:quinone binding"/>
    <property type="evidence" value="ECO:0007669"/>
    <property type="project" value="TreeGrafter"/>
</dbReference>
<dbReference type="PANTHER" id="PTHR42760">
    <property type="entry name" value="SHORT-CHAIN DEHYDROGENASES/REDUCTASES FAMILY MEMBER"/>
    <property type="match status" value="1"/>
</dbReference>
<dbReference type="InterPro" id="IPR002347">
    <property type="entry name" value="SDR_fam"/>
</dbReference>
<dbReference type="CDD" id="cd05233">
    <property type="entry name" value="SDR_c"/>
    <property type="match status" value="1"/>
</dbReference>
<evidence type="ECO:0000313" key="3">
    <source>
        <dbReference type="EMBL" id="AQS39022.1"/>
    </source>
</evidence>
<accession>A0A1S6HU68</accession>
<dbReference type="Pfam" id="PF13561">
    <property type="entry name" value="adh_short_C2"/>
    <property type="match status" value="1"/>
</dbReference>
<dbReference type="STRING" id="225848.Sps_03907"/>
<dbReference type="PRINTS" id="PR00081">
    <property type="entry name" value="GDHRDH"/>
</dbReference>
<dbReference type="KEGG" id="spsw:Sps_03907"/>
<dbReference type="SUPFAM" id="SSF51735">
    <property type="entry name" value="NAD(P)-binding Rossmann-fold domains"/>
    <property type="match status" value="1"/>
</dbReference>
<proteinExistence type="inferred from homology"/>